<evidence type="ECO:0000259" key="1">
    <source>
        <dbReference type="PROSITE" id="PS51186"/>
    </source>
</evidence>
<comment type="caution">
    <text evidence="2">The sequence shown here is derived from an EMBL/GenBank/DDBJ whole genome shotgun (WGS) entry which is preliminary data.</text>
</comment>
<accession>A0ABR7LLU8</accession>
<dbReference type="InterPro" id="IPR016181">
    <property type="entry name" value="Acyl_CoA_acyltransferase"/>
</dbReference>
<feature type="domain" description="N-acetyltransferase" evidence="1">
    <location>
        <begin position="144"/>
        <end position="287"/>
    </location>
</feature>
<dbReference type="InterPro" id="IPR000182">
    <property type="entry name" value="GNAT_dom"/>
</dbReference>
<dbReference type="InterPro" id="IPR013653">
    <property type="entry name" value="GCN5-like_dom"/>
</dbReference>
<dbReference type="EMBL" id="JABVEC010000006">
    <property type="protein sequence ID" value="MBC6465841.1"/>
    <property type="molecule type" value="Genomic_DNA"/>
</dbReference>
<dbReference type="Gene3D" id="3.40.630.30">
    <property type="match status" value="1"/>
</dbReference>
<dbReference type="PROSITE" id="PS51186">
    <property type="entry name" value="GNAT"/>
    <property type="match status" value="1"/>
</dbReference>
<dbReference type="Proteomes" id="UP000805614">
    <property type="component" value="Unassembled WGS sequence"/>
</dbReference>
<sequence>MSWVITGDVAKYDRAAGGFLKSRPVENTVLVTVVESLRARGLTAYGDAPAVLGSWMPAAGCAAAAFVHTPPFPLLLSVMPGQAVGELVEALIADGRRPPGVTARREVAEDFATRWHAVTGVDFEVWERRRLYRLGDVRPSATPGRARLARPADRDLLLAWYRAAEREMRERPGDHGAAVDDRIEYGGVTLWERDGVPVSLAGRTRMVAGMVRIAPVYTPPEHRFHGYGGAVTAAVSQAAIDAGAEEVVVFADLANPGSNAIYQRIGYQPLDDYLVISFGAPRRPTRTGSPSAV</sequence>
<organism evidence="2 3">
    <name type="scientific">Actinomadura alba</name>
    <dbReference type="NCBI Taxonomy" id="406431"/>
    <lineage>
        <taxon>Bacteria</taxon>
        <taxon>Bacillati</taxon>
        <taxon>Actinomycetota</taxon>
        <taxon>Actinomycetes</taxon>
        <taxon>Streptosporangiales</taxon>
        <taxon>Thermomonosporaceae</taxon>
        <taxon>Actinomadura</taxon>
    </lineage>
</organism>
<protein>
    <submittedName>
        <fullName evidence="2">GNAT family N-acetyltransferase</fullName>
    </submittedName>
</protein>
<keyword evidence="3" id="KW-1185">Reference proteome</keyword>
<gene>
    <name evidence="2" type="ORF">HKK74_10075</name>
</gene>
<evidence type="ECO:0000313" key="2">
    <source>
        <dbReference type="EMBL" id="MBC6465841.1"/>
    </source>
</evidence>
<reference evidence="2 3" key="1">
    <citation type="submission" date="2020-06" db="EMBL/GenBank/DDBJ databases">
        <title>Actinomadura xiongansis sp. nov., isolated from soil of Baiyangdian.</title>
        <authorList>
            <person name="Zhang X."/>
        </authorList>
    </citation>
    <scope>NUCLEOTIDE SEQUENCE [LARGE SCALE GENOMIC DNA]</scope>
    <source>
        <strain evidence="2 3">HBUM206468</strain>
    </source>
</reference>
<dbReference type="SUPFAM" id="SSF55729">
    <property type="entry name" value="Acyl-CoA N-acyltransferases (Nat)"/>
    <property type="match status" value="1"/>
</dbReference>
<name>A0ABR7LLU8_9ACTN</name>
<dbReference type="Pfam" id="PF08445">
    <property type="entry name" value="FR47"/>
    <property type="match status" value="1"/>
</dbReference>
<evidence type="ECO:0000313" key="3">
    <source>
        <dbReference type="Proteomes" id="UP000805614"/>
    </source>
</evidence>
<proteinExistence type="predicted"/>